<dbReference type="InterPro" id="IPR029058">
    <property type="entry name" value="AB_hydrolase_fold"/>
</dbReference>
<name>A0A1I1YU48_9ACTN</name>
<dbReference type="Pfam" id="PF00561">
    <property type="entry name" value="Abhydrolase_1"/>
    <property type="match status" value="1"/>
</dbReference>
<dbReference type="GO" id="GO:0003824">
    <property type="term" value="F:catalytic activity"/>
    <property type="evidence" value="ECO:0007669"/>
    <property type="project" value="UniProtKB-ARBA"/>
</dbReference>
<dbReference type="InterPro" id="IPR000073">
    <property type="entry name" value="AB_hydrolase_1"/>
</dbReference>
<dbReference type="PANTHER" id="PTHR43798:SF27">
    <property type="entry name" value="HYDROLASE ALPHA_BETA HYDROLASE FOLD FAMILY"/>
    <property type="match status" value="1"/>
</dbReference>
<dbReference type="EMBL" id="FONR01000001">
    <property type="protein sequence ID" value="SFE23124.1"/>
    <property type="molecule type" value="Genomic_DNA"/>
</dbReference>
<evidence type="ECO:0000259" key="1">
    <source>
        <dbReference type="Pfam" id="PF00561"/>
    </source>
</evidence>
<proteinExistence type="predicted"/>
<dbReference type="SUPFAM" id="SSF53474">
    <property type="entry name" value="alpha/beta-Hydrolases"/>
    <property type="match status" value="1"/>
</dbReference>
<protein>
    <submittedName>
        <fullName evidence="2">Pimeloyl-ACP methyl ester carboxylesterase</fullName>
    </submittedName>
</protein>
<gene>
    <name evidence="2" type="ORF">SAMN02787118_10126</name>
</gene>
<dbReference type="OrthoDB" id="9796770at2"/>
<dbReference type="Gene3D" id="3.40.50.1820">
    <property type="entry name" value="alpha/beta hydrolase"/>
    <property type="match status" value="1"/>
</dbReference>
<dbReference type="InterPro" id="IPR050266">
    <property type="entry name" value="AB_hydrolase_sf"/>
</dbReference>
<dbReference type="RefSeq" id="WP_075025277.1">
    <property type="nucleotide sequence ID" value="NZ_FONR01000001.1"/>
</dbReference>
<dbReference type="AlphaFoldDB" id="A0A1I1YU48"/>
<feature type="domain" description="AB hydrolase-1" evidence="1">
    <location>
        <begin position="22"/>
        <end position="267"/>
    </location>
</feature>
<evidence type="ECO:0000313" key="3">
    <source>
        <dbReference type="Proteomes" id="UP000181942"/>
    </source>
</evidence>
<dbReference type="Proteomes" id="UP000181942">
    <property type="component" value="Unassembled WGS sequence"/>
</dbReference>
<dbReference type="GO" id="GO:0016020">
    <property type="term" value="C:membrane"/>
    <property type="evidence" value="ECO:0007669"/>
    <property type="project" value="TreeGrafter"/>
</dbReference>
<organism evidence="2 3">
    <name type="scientific">Streptomyces mirabilis</name>
    <dbReference type="NCBI Taxonomy" id="68239"/>
    <lineage>
        <taxon>Bacteria</taxon>
        <taxon>Bacillati</taxon>
        <taxon>Actinomycetota</taxon>
        <taxon>Actinomycetes</taxon>
        <taxon>Kitasatosporales</taxon>
        <taxon>Streptomycetaceae</taxon>
        <taxon>Streptomyces</taxon>
    </lineage>
</organism>
<accession>A0A1I1YU48</accession>
<sequence length="282" mass="30696">MPIFSAPDGTELAYHVTGQGEPLLCLPGGPMRASAYLGDLGGLSRHRRLFLLDLRGTGDSAVPADPATYRCDRQVDDVEAFRAHLGWERVDLLAHSAAGDLALLYAARYPDRIRTLTSVTGRARALGIDFTEEHRREAAARRRAEPWFAAAYDAYERIWAGSTADADWDAVAPFFYGRWNATAQAHAETEVEQTNEEAADLYASAGAFEPAVARAAVATLDARVLLLAGELDSGPLPRVAATVAKLFPEGELIVQPGAGHHPWLDDPRRFTETVTAFLDRAR</sequence>
<evidence type="ECO:0000313" key="2">
    <source>
        <dbReference type="EMBL" id="SFE23124.1"/>
    </source>
</evidence>
<reference evidence="2 3" key="1">
    <citation type="submission" date="2016-10" db="EMBL/GenBank/DDBJ databases">
        <authorList>
            <person name="de Groot N.N."/>
        </authorList>
    </citation>
    <scope>NUCLEOTIDE SEQUENCE [LARGE SCALE GENOMIC DNA]</scope>
    <source>
        <strain evidence="2 3">OK461</strain>
    </source>
</reference>
<dbReference type="PANTHER" id="PTHR43798">
    <property type="entry name" value="MONOACYLGLYCEROL LIPASE"/>
    <property type="match status" value="1"/>
</dbReference>